<evidence type="ECO:0000256" key="2">
    <source>
        <dbReference type="ARBA" id="ARBA00023239"/>
    </source>
</evidence>
<accession>A0A926NSZ8</accession>
<proteinExistence type="predicted"/>
<comment type="caution">
    <text evidence="3">The sequence shown here is derived from an EMBL/GenBank/DDBJ whole genome shotgun (WGS) entry which is preliminary data.</text>
</comment>
<evidence type="ECO:0000313" key="4">
    <source>
        <dbReference type="Proteomes" id="UP000598467"/>
    </source>
</evidence>
<dbReference type="SUPFAM" id="SSF110857">
    <property type="entry name" value="Gamma-glutamyl cyclotransferase-like"/>
    <property type="match status" value="1"/>
</dbReference>
<dbReference type="Proteomes" id="UP000598467">
    <property type="component" value="Unassembled WGS sequence"/>
</dbReference>
<evidence type="ECO:0000256" key="1">
    <source>
        <dbReference type="ARBA" id="ARBA00012344"/>
    </source>
</evidence>
<name>A0A926NSZ8_9HYPH</name>
<dbReference type="EMBL" id="JABFCZ010000001">
    <property type="protein sequence ID" value="MBD1544634.1"/>
    <property type="molecule type" value="Genomic_DNA"/>
</dbReference>
<dbReference type="Gene3D" id="3.10.490.10">
    <property type="entry name" value="Gamma-glutamyl cyclotransferase-like"/>
    <property type="match status" value="1"/>
</dbReference>
<dbReference type="GO" id="GO:0005737">
    <property type="term" value="C:cytoplasm"/>
    <property type="evidence" value="ECO:0007669"/>
    <property type="project" value="TreeGrafter"/>
</dbReference>
<evidence type="ECO:0000313" key="3">
    <source>
        <dbReference type="EMBL" id="MBD1544634.1"/>
    </source>
</evidence>
<dbReference type="Pfam" id="PF04752">
    <property type="entry name" value="ChaC"/>
    <property type="match status" value="1"/>
</dbReference>
<gene>
    <name evidence="3" type="ORF">HK439_00020</name>
</gene>
<keyword evidence="2" id="KW-0456">Lyase</keyword>
<dbReference type="GO" id="GO:0061928">
    <property type="term" value="F:glutathione specific gamma-glutamylcyclotransferase activity"/>
    <property type="evidence" value="ECO:0007669"/>
    <property type="project" value="UniProtKB-EC"/>
</dbReference>
<dbReference type="InterPro" id="IPR036568">
    <property type="entry name" value="GGCT-like_sf"/>
</dbReference>
<dbReference type="PANTHER" id="PTHR12192:SF2">
    <property type="entry name" value="GLUTATHIONE-SPECIFIC GAMMA-GLUTAMYLCYCLOTRANSFERASE 2"/>
    <property type="match status" value="1"/>
</dbReference>
<dbReference type="PANTHER" id="PTHR12192">
    <property type="entry name" value="CATION TRANSPORT PROTEIN CHAC-RELATED"/>
    <property type="match status" value="1"/>
</dbReference>
<sequence length="241" mass="27993">MQDAANPFRHHPNLATKIIPANESRFRTLDLSHMDREMRSMGLPENWRRSDEDREASRLETLEGRWHEDMWVFAYGSLMWDPAFHFTEVRRARLEGYHRRFCLLSEVGRGTPEQPGLMAGLDTGGTCNGLVFRLAAETLEEESKFLWRREMILRSYKPEFLKLETAHGPVEAMAFLVNRDNPLLLPPMSLEETAKRIAAAEGYLGPNIDYLENLAAYFELLDLEDDELFQLRDLARTYRNG</sequence>
<dbReference type="InterPro" id="IPR006840">
    <property type="entry name" value="ChaC"/>
</dbReference>
<dbReference type="GO" id="GO:0006751">
    <property type="term" value="P:glutathione catabolic process"/>
    <property type="evidence" value="ECO:0007669"/>
    <property type="project" value="InterPro"/>
</dbReference>
<reference evidence="3" key="1">
    <citation type="submission" date="2020-05" db="EMBL/GenBank/DDBJ databases">
        <title>Identification of trans-AT polyketide cluster in two marine bacteria, producers of a novel glutaramide-containing polyketide sesbanimide D and analogs.</title>
        <authorList>
            <person name="Kacar D."/>
            <person name="Rodriguez P."/>
            <person name="Canedo L."/>
            <person name="Gonzalez E."/>
            <person name="Galan B."/>
            <person name="De La Calle F."/>
            <person name="Garcia J.L."/>
        </authorList>
    </citation>
    <scope>NUCLEOTIDE SEQUENCE</scope>
    <source>
        <strain evidence="3">PHM038</strain>
    </source>
</reference>
<dbReference type="RefSeq" id="WP_190289314.1">
    <property type="nucleotide sequence ID" value="NZ_JABFCZ010000001.1"/>
</dbReference>
<dbReference type="InterPro" id="IPR013024">
    <property type="entry name" value="GGCT-like"/>
</dbReference>
<dbReference type="EC" id="4.3.2.7" evidence="1"/>
<protein>
    <recommendedName>
        <fullName evidence="1">glutathione-specific gamma-glutamylcyclotransferase</fullName>
        <ecNumber evidence="1">4.3.2.7</ecNumber>
    </recommendedName>
</protein>
<dbReference type="CDD" id="cd06661">
    <property type="entry name" value="GGCT_like"/>
    <property type="match status" value="1"/>
</dbReference>
<dbReference type="AlphaFoldDB" id="A0A926NSZ8"/>
<organism evidence="3 4">
    <name type="scientific">Roseibium aggregatum</name>
    <dbReference type="NCBI Taxonomy" id="187304"/>
    <lineage>
        <taxon>Bacteria</taxon>
        <taxon>Pseudomonadati</taxon>
        <taxon>Pseudomonadota</taxon>
        <taxon>Alphaproteobacteria</taxon>
        <taxon>Hyphomicrobiales</taxon>
        <taxon>Stappiaceae</taxon>
        <taxon>Roseibium</taxon>
    </lineage>
</organism>